<dbReference type="Pfam" id="PF19305">
    <property type="entry name" value="MmgE_PrpD_C"/>
    <property type="match status" value="1"/>
</dbReference>
<sequence length="445" mass="47365">MSLTSSLAKLIVSARPSAEAREKAREGLLDFLAVALPVVRGEAGDSGLESLQQVYRANDAQTRAVLLGYAGHALDFDDFHPDFRGHPGVVILPALLALAAERPDISGEQFLNAWVTGVETAGRLGLAAGAQHYKLGFHNTATLGTIAAAAACAWLVSASEQETAIILGTAATQAAGLRAQFGSAVKPLHAGLAAQIAVTSTLLTLAGFHGQAENVLNSFLAAYCAGQQQPEKLTESWGTPWRIVSPGLECKPYPTCGGTHSAADAARAIRHDWLQQGHSINDLKNAIERIEVSFPPGGDIAASVRVPLNGIEARFSLEYVIAASLSRDALLIQDFSENPPDAEIAALAAKVTRNPDHSAPPDELNPAARFHQVTLFLRNGETRQKRFTRRQSLAIAFDLPGKLRACLPNMTDAQRANIVALSRLESRDSLPQLCDLLFGADATKR</sequence>
<geneLocation type="plasmid" evidence="5">
    <name>pne1b</name>
</geneLocation>
<dbReference type="RefSeq" id="WP_208719288.1">
    <property type="nucleotide sequence ID" value="NZ_CP024770.1"/>
</dbReference>
<dbReference type="Proteomes" id="UP000502005">
    <property type="component" value="Plasmid pNE1B"/>
</dbReference>
<proteinExistence type="inferred from homology"/>
<keyword evidence="4" id="KW-0614">Plasmid</keyword>
<evidence type="ECO:0000313" key="5">
    <source>
        <dbReference type="Proteomes" id="UP000502005"/>
    </source>
</evidence>
<comment type="similarity">
    <text evidence="1">Belongs to the PrpD family.</text>
</comment>
<accession>A0A6B9G9G6</accession>
<dbReference type="InterPro" id="IPR042188">
    <property type="entry name" value="MmgE/PrpD_sf_2"/>
</dbReference>
<dbReference type="Gene3D" id="3.30.1330.120">
    <property type="entry name" value="2-methylcitrate dehydratase PrpD"/>
    <property type="match status" value="1"/>
</dbReference>
<dbReference type="Pfam" id="PF03972">
    <property type="entry name" value="MmgE_PrpD_N"/>
    <property type="match status" value="1"/>
</dbReference>
<dbReference type="PANTHER" id="PTHR16943:SF8">
    <property type="entry name" value="2-METHYLCITRATE DEHYDRATASE"/>
    <property type="match status" value="1"/>
</dbReference>
<feature type="domain" description="MmgE/PrpD C-terminal" evidence="3">
    <location>
        <begin position="253"/>
        <end position="386"/>
    </location>
</feature>
<organism evidence="4 5">
    <name type="scientific">Pantoea cypripedii</name>
    <name type="common">Pectobacterium cypripedii</name>
    <name type="synonym">Erwinia cypripedii</name>
    <dbReference type="NCBI Taxonomy" id="55209"/>
    <lineage>
        <taxon>Bacteria</taxon>
        <taxon>Pseudomonadati</taxon>
        <taxon>Pseudomonadota</taxon>
        <taxon>Gammaproteobacteria</taxon>
        <taxon>Enterobacterales</taxon>
        <taxon>Erwiniaceae</taxon>
        <taxon>Pantoea</taxon>
    </lineage>
</organism>
<feature type="domain" description="MmgE/PrpD N-terminal" evidence="2">
    <location>
        <begin position="15"/>
        <end position="217"/>
    </location>
</feature>
<dbReference type="Gene3D" id="1.10.4100.10">
    <property type="entry name" value="2-methylcitrate dehydratase PrpD"/>
    <property type="match status" value="1"/>
</dbReference>
<protein>
    <submittedName>
        <fullName evidence="4">Immunity protein</fullName>
    </submittedName>
</protein>
<dbReference type="GO" id="GO:0016829">
    <property type="term" value="F:lyase activity"/>
    <property type="evidence" value="ECO:0007669"/>
    <property type="project" value="InterPro"/>
</dbReference>
<dbReference type="InterPro" id="IPR042183">
    <property type="entry name" value="MmgE/PrpD_sf_1"/>
</dbReference>
<dbReference type="InterPro" id="IPR036148">
    <property type="entry name" value="MmgE/PrpD_sf"/>
</dbReference>
<evidence type="ECO:0000259" key="2">
    <source>
        <dbReference type="Pfam" id="PF03972"/>
    </source>
</evidence>
<evidence type="ECO:0000313" key="4">
    <source>
        <dbReference type="EMBL" id="QGY33142.1"/>
    </source>
</evidence>
<dbReference type="SUPFAM" id="SSF103378">
    <property type="entry name" value="2-methylcitrate dehydratase PrpD"/>
    <property type="match status" value="1"/>
</dbReference>
<dbReference type="InterPro" id="IPR045337">
    <property type="entry name" value="MmgE_PrpD_C"/>
</dbReference>
<name>A0A6B9G9G6_PANCY</name>
<gene>
    <name evidence="4" type="ORF">CUN67_29960</name>
</gene>
<dbReference type="AlphaFoldDB" id="A0A6B9G9G6"/>
<evidence type="ECO:0000259" key="3">
    <source>
        <dbReference type="Pfam" id="PF19305"/>
    </source>
</evidence>
<dbReference type="PANTHER" id="PTHR16943">
    <property type="entry name" value="2-METHYLCITRATE DEHYDRATASE-RELATED"/>
    <property type="match status" value="1"/>
</dbReference>
<dbReference type="InterPro" id="IPR005656">
    <property type="entry name" value="MmgE_PrpD"/>
</dbReference>
<dbReference type="InterPro" id="IPR045336">
    <property type="entry name" value="MmgE_PrpD_N"/>
</dbReference>
<dbReference type="EMBL" id="CP024770">
    <property type="protein sequence ID" value="QGY33142.1"/>
    <property type="molecule type" value="Genomic_DNA"/>
</dbReference>
<evidence type="ECO:0000256" key="1">
    <source>
        <dbReference type="ARBA" id="ARBA00006174"/>
    </source>
</evidence>
<reference evidence="4 5" key="1">
    <citation type="submission" date="2017-11" db="EMBL/GenBank/DDBJ databases">
        <title>Genome sequence of Pantoea cypripedii NE1.</title>
        <authorList>
            <person name="Nascimento F.X."/>
        </authorList>
    </citation>
    <scope>NUCLEOTIDE SEQUENCE [LARGE SCALE GENOMIC DNA]</scope>
    <source>
        <strain evidence="4 5">NE1</strain>
        <plasmid evidence="5">pne1b</plasmid>
    </source>
</reference>